<dbReference type="GO" id="GO:0044545">
    <property type="term" value="C:NSL complex"/>
    <property type="evidence" value="ECO:0007669"/>
    <property type="project" value="TreeGrafter"/>
</dbReference>
<keyword evidence="6" id="KW-0832">Ubl conjugation</keyword>
<keyword evidence="7" id="KW-0156">Chromatin regulator</keyword>
<keyword evidence="8" id="KW-0496">Mitochondrion</keyword>
<feature type="compositionally biased region" description="Polar residues" evidence="14">
    <location>
        <begin position="1"/>
        <end position="14"/>
    </location>
</feature>
<dbReference type="GO" id="GO:0005739">
    <property type="term" value="C:mitochondrion"/>
    <property type="evidence" value="ECO:0007669"/>
    <property type="project" value="UniProtKB-SubCell"/>
</dbReference>
<organism evidence="18">
    <name type="scientific">Thelazia callipaeda</name>
    <name type="common">Oriental eyeworm</name>
    <name type="synonym">Parasitic nematode</name>
    <dbReference type="NCBI Taxonomy" id="103827"/>
    <lineage>
        <taxon>Eukaryota</taxon>
        <taxon>Metazoa</taxon>
        <taxon>Ecdysozoa</taxon>
        <taxon>Nematoda</taxon>
        <taxon>Chromadorea</taxon>
        <taxon>Rhabditida</taxon>
        <taxon>Spirurina</taxon>
        <taxon>Spiruromorpha</taxon>
        <taxon>Thelazioidea</taxon>
        <taxon>Thelaziidae</taxon>
        <taxon>Thelazia</taxon>
    </lineage>
</organism>
<dbReference type="OrthoDB" id="10038011at2759"/>
<dbReference type="InterPro" id="IPR025927">
    <property type="entry name" value="Znf_KANL2-like"/>
</dbReference>
<evidence type="ECO:0000256" key="11">
    <source>
        <dbReference type="ARBA" id="ARBA00033378"/>
    </source>
</evidence>
<dbReference type="WBParaSite" id="TCLT_0000831201-mRNA-1">
    <property type="protein sequence ID" value="TCLT_0000831201-mRNA-1"/>
    <property type="gene ID" value="TCLT_0000831201"/>
</dbReference>
<feature type="region of interest" description="Disordered" evidence="14">
    <location>
        <begin position="1"/>
        <end position="37"/>
    </location>
</feature>
<evidence type="ECO:0000313" key="17">
    <source>
        <dbReference type="Proteomes" id="UP000276776"/>
    </source>
</evidence>
<dbReference type="GO" id="GO:0006325">
    <property type="term" value="P:chromatin organization"/>
    <property type="evidence" value="ECO:0007669"/>
    <property type="project" value="UniProtKB-KW"/>
</dbReference>
<evidence type="ECO:0000256" key="9">
    <source>
        <dbReference type="ARBA" id="ARBA00023242"/>
    </source>
</evidence>
<dbReference type="STRING" id="103827.A0A0N5D5M6"/>
<evidence type="ECO:0000256" key="2">
    <source>
        <dbReference type="ARBA" id="ARBA00004173"/>
    </source>
</evidence>
<evidence type="ECO:0000256" key="12">
    <source>
        <dbReference type="ARBA" id="ARBA00093359"/>
    </source>
</evidence>
<evidence type="ECO:0000256" key="7">
    <source>
        <dbReference type="ARBA" id="ARBA00022853"/>
    </source>
</evidence>
<evidence type="ECO:0000256" key="6">
    <source>
        <dbReference type="ARBA" id="ARBA00022843"/>
    </source>
</evidence>
<evidence type="ECO:0000256" key="3">
    <source>
        <dbReference type="ARBA" id="ARBA00015508"/>
    </source>
</evidence>
<sequence>MTDQTTIISDSSCKQHQQQQITQQQHSHHQQQQQYDHRVEGYRIASINGAHKDEKGYTVVPASVSFRGVSMKLDLKIDQKTLAAATNFSKAVEEAVSTHLSSSVIPVENDEVGSSQISHIPPTSSTTSGIQSFSSSSSVNTVEAANNTNNTKGSPVICDSSVESTGLSCKKELCEQVNEVCSSTVDASPFCDTACSPIQLETQTRLPHNVLCNGVKSPEGTLKTLTEQRKNPLHSSVKGELINLVASTPVSDNAYLTPCASTSSAEVDIAVFSPLVAKKRKEKPITSSHLCEQIDSDKGQCRQRAIVNYKYCIRHILLDPGAPYIQCQHRRKPKSKKDTNLFCTNAIRKDKGTIYCSTHLIMNGLMEPKKKKAKTGAVIVESTELTTSNSIAWNQSVTPRKSATTATTSKTVMTTCKEIRGTSRSVEQAPARNDHIVRSNILNNAVIGVNSVTSKRTVYHLSKAPIANNTLCGGRSTVTVAPTSKNGVASGSDGDIRIQNTYPGPPKLSAHKIGIPVSISSSYDGGRSVYECPAQPTTSHIVHQNIRHSYPLTTAQVVAPVVVETRDVAQISVPQTIADQPISVNLTKQHPQLAAKLLQAPATGQRVAPSLPGPILRTSFAKSILPTSLLIPETRNLLPSAAPSLTSEQEVPCFYRIPDNHRVKSDVKQEGKDLTQKPKVIKLKQKRRRLKMTGFYRDIPVVDQMCRVLEDQDFDRTDLFPRGLEPSDDEDEENECLDLRWSELACNVVSDHLNQGPLQVYLVKKQIRLDKNALMKEAVTNAPIMHACKLYPASVGAALSDRASKHRNVRSVSNVSKRCYFTNVKGTSPPVQCANQCLPFSNHCMQHISYNLNQQLFNYCAEPCCSQPVLFVDAIKTSKLCIKHYEERKRAEKIAQENAHQSWNQQMSICQHRVQQRTLQYDEDVRMNMQQSQHLLQNAGVDRVNSVSIGDFGEFDIGSSSSGNESDVYLASFAKDLELGLDGKEINDMLANFNVADGDSTDGLQEQTFTDGVKDDFLHLPSEFNDVTGGHDWLDVEQFLISEGVDLSSSSQPNINSVSPYPSTFVNDVMAFNEYSSSSSSFVHHR</sequence>
<dbReference type="PANTHER" id="PTHR13453">
    <property type="entry name" value="KAT8 REGULATORY NSL COMPLEX SUBUNIT 2"/>
    <property type="match status" value="1"/>
</dbReference>
<evidence type="ECO:0000313" key="16">
    <source>
        <dbReference type="EMBL" id="VDN05847.1"/>
    </source>
</evidence>
<dbReference type="InterPro" id="IPR026316">
    <property type="entry name" value="NSL2"/>
</dbReference>
<feature type="domain" description="KANL2-like probable zinc-finger" evidence="15">
    <location>
        <begin position="831"/>
        <end position="884"/>
    </location>
</feature>
<evidence type="ECO:0000259" key="15">
    <source>
        <dbReference type="Pfam" id="PF13891"/>
    </source>
</evidence>
<feature type="domain" description="KANL2-like probable zinc-finger" evidence="15">
    <location>
        <begin position="299"/>
        <end position="359"/>
    </location>
</feature>
<keyword evidence="17" id="KW-1185">Reference proteome</keyword>
<comment type="function">
    <text evidence="12">Non-catalytic component of the NSL histone acetyltransferase complex, a multiprotein complex that mediates histone H4 acetylation at 'Lys-5'- and 'Lys-8' (H4K5ac and H4K8ac) at transcription start sites and promotes transcription initiation. Required for NSL complex stability and for transcription of intraciliary transport genes in both ciliated and non-ciliated cells by regulating histone H4 acetylation at 'Lys-5'- and 'Lys-12' (H4K5ac and H4K12ac). This is necessary for cilium assembly in ciliated cells and for organization of the microtubule cytoskeleton in non-ciliated cells. Required within the NSL complex to maintain nuclear architecture stability by promoting KAT8-mediated acetylation of lamin LMNA.</text>
</comment>
<evidence type="ECO:0000256" key="4">
    <source>
        <dbReference type="ARBA" id="ARBA00022499"/>
    </source>
</evidence>
<accession>A0A0N5D5M6</accession>
<feature type="compositionally biased region" description="Low complexity" evidence="14">
    <location>
        <begin position="15"/>
        <end position="34"/>
    </location>
</feature>
<reference evidence="16 17" key="2">
    <citation type="submission" date="2018-11" db="EMBL/GenBank/DDBJ databases">
        <authorList>
            <consortium name="Pathogen Informatics"/>
        </authorList>
    </citation>
    <scope>NUCLEOTIDE SEQUENCE [LARGE SCALE GENOMIC DNA]</scope>
</reference>
<proteinExistence type="predicted"/>
<keyword evidence="5" id="KW-0597">Phosphoprotein</keyword>
<evidence type="ECO:0000256" key="13">
    <source>
        <dbReference type="ARBA" id="ARBA00093543"/>
    </source>
</evidence>
<comment type="subunit">
    <text evidence="13">Component of the NSL complex at least composed of KAT8/MOF, KANSL1, KANSL2, KANSL3, MCRS1, PHF20, OGT1/OGT, WDR5 and HCFC1.</text>
</comment>
<dbReference type="Pfam" id="PF13891">
    <property type="entry name" value="zf-C3HC3H_KANSL2"/>
    <property type="match status" value="2"/>
</dbReference>
<evidence type="ECO:0000256" key="1">
    <source>
        <dbReference type="ARBA" id="ARBA00004123"/>
    </source>
</evidence>
<dbReference type="EMBL" id="UYYF01004611">
    <property type="protein sequence ID" value="VDN05847.1"/>
    <property type="molecule type" value="Genomic_DNA"/>
</dbReference>
<evidence type="ECO:0000256" key="10">
    <source>
        <dbReference type="ARBA" id="ARBA00032947"/>
    </source>
</evidence>
<dbReference type="OMA" id="IMNGLME"/>
<keyword evidence="9" id="KW-0539">Nucleus</keyword>
<reference evidence="18" key="1">
    <citation type="submission" date="2017-02" db="UniProtKB">
        <authorList>
            <consortium name="WormBaseParasite"/>
        </authorList>
    </citation>
    <scope>IDENTIFICATION</scope>
</reference>
<evidence type="ECO:0000313" key="18">
    <source>
        <dbReference type="WBParaSite" id="TCLT_0000831201-mRNA-1"/>
    </source>
</evidence>
<dbReference type="PANTHER" id="PTHR13453:SF1">
    <property type="entry name" value="KAT8 REGULATORY NSL COMPLEX SUBUNIT 2"/>
    <property type="match status" value="1"/>
</dbReference>
<comment type="subcellular location">
    <subcellularLocation>
        <location evidence="2">Mitochondrion</location>
    </subcellularLocation>
    <subcellularLocation>
        <location evidence="1">Nucleus</location>
    </subcellularLocation>
</comment>
<gene>
    <name evidence="16" type="ORF">TCLT_LOCUS8301</name>
</gene>
<dbReference type="GO" id="GO:0005634">
    <property type="term" value="C:nucleus"/>
    <property type="evidence" value="ECO:0007669"/>
    <property type="project" value="UniProtKB-SubCell"/>
</dbReference>
<evidence type="ECO:0000256" key="8">
    <source>
        <dbReference type="ARBA" id="ARBA00023128"/>
    </source>
</evidence>
<name>A0A0N5D5M6_THECL</name>
<evidence type="ECO:0000256" key="5">
    <source>
        <dbReference type="ARBA" id="ARBA00022553"/>
    </source>
</evidence>
<protein>
    <recommendedName>
        <fullName evidence="3">KAT8 regulatory NSL complex subunit 2</fullName>
    </recommendedName>
    <alternativeName>
        <fullName evidence="11">NSL complex protein NSL2</fullName>
    </alternativeName>
    <alternativeName>
        <fullName evidence="10">Non-specific lethal 2 homolog</fullName>
    </alternativeName>
</protein>
<dbReference type="Proteomes" id="UP000276776">
    <property type="component" value="Unassembled WGS sequence"/>
</dbReference>
<dbReference type="AlphaFoldDB" id="A0A0N5D5M6"/>
<keyword evidence="4" id="KW-1017">Isopeptide bond</keyword>
<evidence type="ECO:0000256" key="14">
    <source>
        <dbReference type="SAM" id="MobiDB-lite"/>
    </source>
</evidence>